<name>M5CCY6_THACB</name>
<accession>M5CCY6</accession>
<evidence type="ECO:0000313" key="4">
    <source>
        <dbReference type="Proteomes" id="UP000012065"/>
    </source>
</evidence>
<keyword evidence="5" id="KW-1185">Reference proteome</keyword>
<reference evidence="2 4" key="2">
    <citation type="journal article" date="2013" name="J. Biotechnol.">
        <title>Establishment and interpretation of the genome sequence of the phytopathogenic fungus Rhizoctonia solani AG1-IB isolate 7/3/14.</title>
        <authorList>
            <person name="Wibberg D.W."/>
            <person name="Jelonek L.J."/>
            <person name="Rupp O.R."/>
            <person name="Hennig M.H."/>
            <person name="Eikmeyer F.E."/>
            <person name="Goesmann A.G."/>
            <person name="Hartmann A.H."/>
            <person name="Borriss R.B."/>
            <person name="Grosch R.G."/>
            <person name="Puehler A.P."/>
            <person name="Schlueter A.S."/>
        </authorList>
    </citation>
    <scope>NUCLEOTIDE SEQUENCE [LARGE SCALE GENOMIC DNA]</scope>
    <source>
        <strain evidence="4">AG1-IB / isolate 7/3/14</strain>
        <strain evidence="2">Isolate 7/3/14</strain>
    </source>
</reference>
<evidence type="ECO:0000313" key="2">
    <source>
        <dbReference type="EMBL" id="CCO33712.1"/>
    </source>
</evidence>
<dbReference type="HOGENOM" id="CLU_135791_1_0_1"/>
<sequence length="85" mass="9676">MEGTAAAWALPHIALVGEKRAVIKDMDNFQREFRKAFDNPDAMDAVECKITKLVQTTTAATYTADFRTLQPEIEWNESPLRAQYQ</sequence>
<feature type="domain" description="Retrotransposon gag" evidence="1">
    <location>
        <begin position="2"/>
        <end position="76"/>
    </location>
</feature>
<dbReference type="InterPro" id="IPR005162">
    <property type="entry name" value="Retrotrans_gag_dom"/>
</dbReference>
<dbReference type="Pfam" id="PF03732">
    <property type="entry name" value="Retrotrans_gag"/>
    <property type="match status" value="1"/>
</dbReference>
<evidence type="ECO:0000313" key="5">
    <source>
        <dbReference type="Proteomes" id="UP000059188"/>
    </source>
</evidence>
<protein>
    <recommendedName>
        <fullName evidence="1">Retrotransposon gag domain-containing protein</fullName>
    </recommendedName>
</protein>
<dbReference type="Proteomes" id="UP000012065">
    <property type="component" value="Unassembled WGS sequence"/>
</dbReference>
<organism evidence="2 4">
    <name type="scientific">Thanatephorus cucumeris (strain AG1-IB / isolate 7/3/14)</name>
    <name type="common">Lettuce bottom rot fungus</name>
    <name type="synonym">Rhizoctonia solani</name>
    <dbReference type="NCBI Taxonomy" id="1108050"/>
    <lineage>
        <taxon>Eukaryota</taxon>
        <taxon>Fungi</taxon>
        <taxon>Dikarya</taxon>
        <taxon>Basidiomycota</taxon>
        <taxon>Agaricomycotina</taxon>
        <taxon>Agaricomycetes</taxon>
        <taxon>Cantharellales</taxon>
        <taxon>Ceratobasidiaceae</taxon>
        <taxon>Rhizoctonia</taxon>
        <taxon>Rhizoctonia solani AG-1</taxon>
    </lineage>
</organism>
<dbReference type="EMBL" id="LN679243">
    <property type="protein sequence ID" value="CEL54007.1"/>
    <property type="molecule type" value="Genomic_DNA"/>
</dbReference>
<dbReference type="EMBL" id="CAOJ01011944">
    <property type="protein sequence ID" value="CCO33712.1"/>
    <property type="molecule type" value="Genomic_DNA"/>
</dbReference>
<evidence type="ECO:0000259" key="1">
    <source>
        <dbReference type="Pfam" id="PF03732"/>
    </source>
</evidence>
<proteinExistence type="predicted"/>
<dbReference type="AlphaFoldDB" id="M5CCY6"/>
<reference evidence="2" key="1">
    <citation type="submission" date="2012-10" db="EMBL/GenBank/DDBJ databases">
        <authorList>
            <person name="Jelonek L."/>
        </authorList>
    </citation>
    <scope>NUCLEOTIDE SEQUENCE</scope>
    <source>
        <strain evidence="2">Isolate 7/3/14</strain>
    </source>
</reference>
<dbReference type="Proteomes" id="UP000059188">
    <property type="component" value="Unassembled WGS sequence"/>
</dbReference>
<gene>
    <name evidence="2" type="ORF">BN14_07797</name>
    <name evidence="3" type="ORF">RSOLAG1IB_11539</name>
</gene>
<evidence type="ECO:0000313" key="3">
    <source>
        <dbReference type="EMBL" id="CEL54007.1"/>
    </source>
</evidence>
<reference evidence="3 5" key="3">
    <citation type="submission" date="2014-11" db="EMBL/GenBank/DDBJ databases">
        <authorList>
            <person name="Wibberg Daniel"/>
        </authorList>
    </citation>
    <scope>NUCLEOTIDE SEQUENCE [LARGE SCALE GENOMIC DNA]</scope>
    <source>
        <strain evidence="3">Rhizoctonia solani AG1-IB 7/3/14</strain>
    </source>
</reference>